<dbReference type="AlphaFoldDB" id="A0A4R3TG16"/>
<dbReference type="InterPro" id="IPR017871">
    <property type="entry name" value="ABC_transporter-like_CS"/>
</dbReference>
<gene>
    <name evidence="12" type="ORF">EDD61_109117</name>
</gene>
<keyword evidence="7 9" id="KW-1133">Transmembrane helix</keyword>
<feature type="transmembrane region" description="Helical" evidence="9">
    <location>
        <begin position="243"/>
        <end position="264"/>
    </location>
</feature>
<feature type="transmembrane region" description="Helical" evidence="9">
    <location>
        <begin position="137"/>
        <end position="154"/>
    </location>
</feature>
<dbReference type="Gene3D" id="1.20.1560.10">
    <property type="entry name" value="ABC transporter type 1, transmembrane domain"/>
    <property type="match status" value="1"/>
</dbReference>
<dbReference type="SUPFAM" id="SSF90123">
    <property type="entry name" value="ABC transporter transmembrane region"/>
    <property type="match status" value="1"/>
</dbReference>
<dbReference type="InterPro" id="IPR036640">
    <property type="entry name" value="ABC1_TM_sf"/>
</dbReference>
<evidence type="ECO:0000256" key="3">
    <source>
        <dbReference type="ARBA" id="ARBA00022475"/>
    </source>
</evidence>
<keyword evidence="2" id="KW-0813">Transport</keyword>
<evidence type="ECO:0000256" key="7">
    <source>
        <dbReference type="ARBA" id="ARBA00022989"/>
    </source>
</evidence>
<evidence type="ECO:0000256" key="1">
    <source>
        <dbReference type="ARBA" id="ARBA00004651"/>
    </source>
</evidence>
<feature type="transmembrane region" description="Helical" evidence="9">
    <location>
        <begin position="54"/>
        <end position="72"/>
    </location>
</feature>
<dbReference type="GO" id="GO:0140359">
    <property type="term" value="F:ABC-type transporter activity"/>
    <property type="evidence" value="ECO:0007669"/>
    <property type="project" value="InterPro"/>
</dbReference>
<dbReference type="GO" id="GO:0034040">
    <property type="term" value="F:ATPase-coupled lipid transmembrane transporter activity"/>
    <property type="evidence" value="ECO:0007669"/>
    <property type="project" value="TreeGrafter"/>
</dbReference>
<feature type="transmembrane region" description="Helical" evidence="9">
    <location>
        <begin position="270"/>
        <end position="292"/>
    </location>
</feature>
<dbReference type="GO" id="GO:0005886">
    <property type="term" value="C:plasma membrane"/>
    <property type="evidence" value="ECO:0007669"/>
    <property type="project" value="UniProtKB-SubCell"/>
</dbReference>
<comment type="subcellular location">
    <subcellularLocation>
        <location evidence="1">Cell membrane</location>
        <topology evidence="1">Multi-pass membrane protein</topology>
    </subcellularLocation>
</comment>
<reference evidence="12 13" key="1">
    <citation type="submission" date="2019-03" db="EMBL/GenBank/DDBJ databases">
        <title>Genomic Encyclopedia of Type Strains, Phase IV (KMG-IV): sequencing the most valuable type-strain genomes for metagenomic binning, comparative biology and taxonomic classification.</title>
        <authorList>
            <person name="Goeker M."/>
        </authorList>
    </citation>
    <scope>NUCLEOTIDE SEQUENCE [LARGE SCALE GENOMIC DNA]</scope>
    <source>
        <strain evidence="12 13">DSM 29481</strain>
    </source>
</reference>
<protein>
    <submittedName>
        <fullName evidence="12">ATP-binding cassette subfamily C protein</fullName>
    </submittedName>
</protein>
<keyword evidence="13" id="KW-1185">Reference proteome</keyword>
<dbReference type="PROSITE" id="PS50893">
    <property type="entry name" value="ABC_TRANSPORTER_2"/>
    <property type="match status" value="1"/>
</dbReference>
<dbReference type="EMBL" id="SMBP01000009">
    <property type="protein sequence ID" value="TCU60077.1"/>
    <property type="molecule type" value="Genomic_DNA"/>
</dbReference>
<dbReference type="InterPro" id="IPR027417">
    <property type="entry name" value="P-loop_NTPase"/>
</dbReference>
<keyword evidence="4 9" id="KW-0812">Transmembrane</keyword>
<evidence type="ECO:0000313" key="13">
    <source>
        <dbReference type="Proteomes" id="UP000295773"/>
    </source>
</evidence>
<sequence>MIDKRLLKEMPQAKVMVWKQVFMQWLGMLSNIGMVFLFANIFVEMFQDTLTLRNLMLCAIGVILMIIVRMLTSMQASRYSYRASCDVKNHLRQRIYEKLLELKNSYTQHIATSELVQLSVEGVDQLETYFGRYLPQFFYSMLAPLTLFLILVWLDWRSSLVLLVCVPLIPLSIIAVQKFAKKLLSKYWTSYASLGDSFLENLQGLTTLKIYQADGYKHEEMNKEAETFRRITMKVLTMQLNSVSVMDLIAYGGAAIGSIVAMIAYRNGSISLFAVISIVLLSSEFFIPLRLLGSFFHIAMNGIAASAKIFRLLDIPLQEEAKCTLSDEPVVMQLSHVTFAYDQQRVVLQDVSLNVLVNSFVSIVGESGSGKSTIAKLCCGFASDYQGSITVQGIERSSLADASFYKKVMYVTHKPTIIKGSVRENLRMGNPLASDEALWKVLQDVCIADFLQEQDGLDTMLEEGGQNLSGGQRQRLAMARALLADREVYIFDEATSNIDMESEDAILQLIHRLKKEKTVLLITHRLSSVVDSDCIYVMEKGSCVEQGTHEELRRQNGVYERMFKQQQTLEQFYKEQTV</sequence>
<dbReference type="InterPro" id="IPR003439">
    <property type="entry name" value="ABC_transporter-like_ATP-bd"/>
</dbReference>
<dbReference type="FunFam" id="3.40.50.300:FF:000854">
    <property type="entry name" value="Multidrug ABC transporter ATP-binding protein"/>
    <property type="match status" value="1"/>
</dbReference>
<dbReference type="InterPro" id="IPR003593">
    <property type="entry name" value="AAA+_ATPase"/>
</dbReference>
<comment type="caution">
    <text evidence="12">The sequence shown here is derived from an EMBL/GenBank/DDBJ whole genome shotgun (WGS) entry which is preliminary data.</text>
</comment>
<name>A0A4R3TG16_9FIRM</name>
<evidence type="ECO:0000256" key="4">
    <source>
        <dbReference type="ARBA" id="ARBA00022692"/>
    </source>
</evidence>
<dbReference type="InterPro" id="IPR011527">
    <property type="entry name" value="ABC1_TM_dom"/>
</dbReference>
<dbReference type="PANTHER" id="PTHR24221:SF654">
    <property type="entry name" value="ATP-BINDING CASSETTE SUB-FAMILY B MEMBER 6"/>
    <property type="match status" value="1"/>
</dbReference>
<keyword evidence="5" id="KW-0547">Nucleotide-binding</keyword>
<feature type="domain" description="ABC transporter" evidence="10">
    <location>
        <begin position="332"/>
        <end position="565"/>
    </location>
</feature>
<evidence type="ECO:0000256" key="9">
    <source>
        <dbReference type="SAM" id="Phobius"/>
    </source>
</evidence>
<accession>A0A4R3TG16</accession>
<dbReference type="GO" id="GO:0016887">
    <property type="term" value="F:ATP hydrolysis activity"/>
    <property type="evidence" value="ECO:0007669"/>
    <property type="project" value="InterPro"/>
</dbReference>
<evidence type="ECO:0000256" key="5">
    <source>
        <dbReference type="ARBA" id="ARBA00022741"/>
    </source>
</evidence>
<dbReference type="PANTHER" id="PTHR24221">
    <property type="entry name" value="ATP-BINDING CASSETTE SUB-FAMILY B"/>
    <property type="match status" value="1"/>
</dbReference>
<evidence type="ECO:0000313" key="12">
    <source>
        <dbReference type="EMBL" id="TCU60077.1"/>
    </source>
</evidence>
<evidence type="ECO:0000256" key="8">
    <source>
        <dbReference type="ARBA" id="ARBA00023136"/>
    </source>
</evidence>
<evidence type="ECO:0000259" key="11">
    <source>
        <dbReference type="PROSITE" id="PS50929"/>
    </source>
</evidence>
<proteinExistence type="predicted"/>
<dbReference type="SUPFAM" id="SSF52540">
    <property type="entry name" value="P-loop containing nucleoside triphosphate hydrolases"/>
    <property type="match status" value="1"/>
</dbReference>
<evidence type="ECO:0000259" key="10">
    <source>
        <dbReference type="PROSITE" id="PS50893"/>
    </source>
</evidence>
<dbReference type="PROSITE" id="PS50929">
    <property type="entry name" value="ABC_TM1F"/>
    <property type="match status" value="1"/>
</dbReference>
<dbReference type="Gene3D" id="3.40.50.300">
    <property type="entry name" value="P-loop containing nucleotide triphosphate hydrolases"/>
    <property type="match status" value="1"/>
</dbReference>
<evidence type="ECO:0000256" key="6">
    <source>
        <dbReference type="ARBA" id="ARBA00022840"/>
    </source>
</evidence>
<keyword evidence="8 9" id="KW-0472">Membrane</keyword>
<dbReference type="RefSeq" id="WP_132224778.1">
    <property type="nucleotide sequence ID" value="NZ_JANKBG010000009.1"/>
</dbReference>
<feature type="transmembrane region" description="Helical" evidence="9">
    <location>
        <begin position="160"/>
        <end position="180"/>
    </location>
</feature>
<organism evidence="12 13">
    <name type="scientific">Longicatena caecimuris</name>
    <dbReference type="NCBI Taxonomy" id="1796635"/>
    <lineage>
        <taxon>Bacteria</taxon>
        <taxon>Bacillati</taxon>
        <taxon>Bacillota</taxon>
        <taxon>Erysipelotrichia</taxon>
        <taxon>Erysipelotrichales</taxon>
        <taxon>Erysipelotrichaceae</taxon>
        <taxon>Longicatena</taxon>
    </lineage>
</organism>
<dbReference type="InterPro" id="IPR039421">
    <property type="entry name" value="Type_1_exporter"/>
</dbReference>
<dbReference type="SMART" id="SM00382">
    <property type="entry name" value="AAA"/>
    <property type="match status" value="1"/>
</dbReference>
<keyword evidence="6 12" id="KW-0067">ATP-binding</keyword>
<feature type="domain" description="ABC transmembrane type-1" evidence="11">
    <location>
        <begin position="21"/>
        <end position="301"/>
    </location>
</feature>
<dbReference type="CDD" id="cd18781">
    <property type="entry name" value="ABC_6TM_AarD_CydDC_like"/>
    <property type="match status" value="1"/>
</dbReference>
<dbReference type="PROSITE" id="PS00211">
    <property type="entry name" value="ABC_TRANSPORTER_1"/>
    <property type="match status" value="1"/>
</dbReference>
<dbReference type="Pfam" id="PF00005">
    <property type="entry name" value="ABC_tran"/>
    <property type="match status" value="1"/>
</dbReference>
<evidence type="ECO:0000256" key="2">
    <source>
        <dbReference type="ARBA" id="ARBA00022448"/>
    </source>
</evidence>
<feature type="transmembrane region" description="Helical" evidence="9">
    <location>
        <begin position="21"/>
        <end position="42"/>
    </location>
</feature>
<dbReference type="Proteomes" id="UP000295773">
    <property type="component" value="Unassembled WGS sequence"/>
</dbReference>
<dbReference type="GO" id="GO:0005524">
    <property type="term" value="F:ATP binding"/>
    <property type="evidence" value="ECO:0007669"/>
    <property type="project" value="UniProtKB-KW"/>
</dbReference>
<keyword evidence="3" id="KW-1003">Cell membrane</keyword>
<dbReference type="Pfam" id="PF00664">
    <property type="entry name" value="ABC_membrane"/>
    <property type="match status" value="1"/>
</dbReference>